<dbReference type="EMBL" id="CAKLPY010000001">
    <property type="protein sequence ID" value="CAH0994576.1"/>
    <property type="molecule type" value="Genomic_DNA"/>
</dbReference>
<evidence type="ECO:0000313" key="7">
    <source>
        <dbReference type="Proteomes" id="UP000837932"/>
    </source>
</evidence>
<keyword evidence="7" id="KW-1185">Reference proteome</keyword>
<keyword evidence="4" id="KW-0186">Copper</keyword>
<evidence type="ECO:0000256" key="1">
    <source>
        <dbReference type="ARBA" id="ARBA00022448"/>
    </source>
</evidence>
<keyword evidence="3" id="KW-0249">Electron transport</keyword>
<reference evidence="6" key="1">
    <citation type="submission" date="2021-12" db="EMBL/GenBank/DDBJ databases">
        <authorList>
            <person name="Rodrigo-Torres L."/>
            <person name="Arahal R. D."/>
            <person name="Lucena T."/>
        </authorList>
    </citation>
    <scope>NUCLEOTIDE SEQUENCE</scope>
    <source>
        <strain evidence="6">CECT 8858</strain>
    </source>
</reference>
<dbReference type="RefSeq" id="WP_238804449.1">
    <property type="nucleotide sequence ID" value="NZ_CAKLPY010000001.1"/>
</dbReference>
<dbReference type="Pfam" id="PF00127">
    <property type="entry name" value="Copper-bind"/>
    <property type="match status" value="1"/>
</dbReference>
<evidence type="ECO:0000256" key="3">
    <source>
        <dbReference type="ARBA" id="ARBA00022982"/>
    </source>
</evidence>
<comment type="caution">
    <text evidence="6">The sequence shown here is derived from an EMBL/GenBank/DDBJ whole genome shotgun (WGS) entry which is preliminary data.</text>
</comment>
<organism evidence="6 7">
    <name type="scientific">Emticicia aquatica</name>
    <dbReference type="NCBI Taxonomy" id="1681835"/>
    <lineage>
        <taxon>Bacteria</taxon>
        <taxon>Pseudomonadati</taxon>
        <taxon>Bacteroidota</taxon>
        <taxon>Cytophagia</taxon>
        <taxon>Cytophagales</taxon>
        <taxon>Leadbetterellaceae</taxon>
        <taxon>Emticicia</taxon>
    </lineage>
</organism>
<keyword evidence="2" id="KW-0479">Metal-binding</keyword>
<dbReference type="InterPro" id="IPR000923">
    <property type="entry name" value="BlueCu_1"/>
</dbReference>
<protein>
    <recommendedName>
        <fullName evidence="5">Blue (type 1) copper domain-containing protein</fullName>
    </recommendedName>
</protein>
<evidence type="ECO:0000259" key="5">
    <source>
        <dbReference type="Pfam" id="PF00127"/>
    </source>
</evidence>
<evidence type="ECO:0000313" key="6">
    <source>
        <dbReference type="EMBL" id="CAH0994576.1"/>
    </source>
</evidence>
<dbReference type="InterPro" id="IPR050845">
    <property type="entry name" value="Cu-binding_ET"/>
</dbReference>
<name>A0ABM9ALU1_9BACT</name>
<proteinExistence type="predicted"/>
<dbReference type="InterPro" id="IPR008972">
    <property type="entry name" value="Cupredoxin"/>
</dbReference>
<evidence type="ECO:0000256" key="2">
    <source>
        <dbReference type="ARBA" id="ARBA00022723"/>
    </source>
</evidence>
<dbReference type="Proteomes" id="UP000837932">
    <property type="component" value="Unassembled WGS sequence"/>
</dbReference>
<dbReference type="Gene3D" id="2.60.40.420">
    <property type="entry name" value="Cupredoxins - blue copper proteins"/>
    <property type="match status" value="1"/>
</dbReference>
<dbReference type="SUPFAM" id="SSF49503">
    <property type="entry name" value="Cupredoxins"/>
    <property type="match status" value="1"/>
</dbReference>
<dbReference type="PANTHER" id="PTHR38439:SF2">
    <property type="entry name" value="OUTER MEMBRANE PROTEIN H.8"/>
    <property type="match status" value="1"/>
</dbReference>
<sequence length="368" mass="41646">MLKHKIISRFKLFSVAFLFISLQGYSQKDTTITIKILGGLQYDLPRFSVEPYTRVTIILDNHDDMAHNLVVTKPNSRLKVVEEALKLGDKGAKMDYVPNSTLIIANTKILDPGRMESITFLADKEGIFPYVCTYPGHGYVMFGAMYVTTKPLPPLEKDTNVPEMQRQKNVMPANHSGNMSHTMSMPSPHPFALEYPLLYRTFMPDCGPAAIVVALNETESYCFDAGKCYLRYAWSGGFVDNSEQWKGNGSKLSKVVGDIYWRDITGFPFKIGNTETIPQVDFKGYRLINRLPTFKYMIDKVEVSETIKLLPNGAGLIRNFTFKNNNQPLFFQIQANETTKYQSSIGKFNNGMLKIPANVQHLSITMKK</sequence>
<feature type="domain" description="Blue (type 1) copper" evidence="5">
    <location>
        <begin position="38"/>
        <end position="147"/>
    </location>
</feature>
<gene>
    <name evidence="6" type="ORF">EMA8858_00686</name>
</gene>
<dbReference type="PANTHER" id="PTHR38439">
    <property type="entry name" value="AURACYANIN-B"/>
    <property type="match status" value="1"/>
</dbReference>
<keyword evidence="1" id="KW-0813">Transport</keyword>
<evidence type="ECO:0000256" key="4">
    <source>
        <dbReference type="ARBA" id="ARBA00023008"/>
    </source>
</evidence>
<accession>A0ABM9ALU1</accession>
<dbReference type="CDD" id="cd04233">
    <property type="entry name" value="Auracyanin"/>
    <property type="match status" value="1"/>
</dbReference>